<dbReference type="EMBL" id="JH793816">
    <property type="protein sequence ID" value="ELQ33550.1"/>
    <property type="molecule type" value="Genomic_DNA"/>
</dbReference>
<reference evidence="1" key="1">
    <citation type="journal article" date="2012" name="PLoS Genet.">
        <title>Comparative analysis of the genomes of two field isolates of the rice blast fungus Magnaporthe oryzae.</title>
        <authorList>
            <person name="Xue M."/>
            <person name="Yang J."/>
            <person name="Li Z."/>
            <person name="Hu S."/>
            <person name="Yao N."/>
            <person name="Dean R.A."/>
            <person name="Zhao W."/>
            <person name="Shen M."/>
            <person name="Zhang H."/>
            <person name="Li C."/>
            <person name="Liu L."/>
            <person name="Cao L."/>
            <person name="Xu X."/>
            <person name="Xing Y."/>
            <person name="Hsiang T."/>
            <person name="Zhang Z."/>
            <person name="Xu J.R."/>
            <person name="Peng Y.L."/>
        </authorList>
    </citation>
    <scope>NUCLEOTIDE SEQUENCE</scope>
    <source>
        <strain evidence="1">Y34</strain>
    </source>
</reference>
<accession>A0AA97NNV3</accession>
<gene>
    <name evidence="1" type="ORF">OOU_Y34scaffold00926g10</name>
</gene>
<dbReference type="Proteomes" id="UP000011086">
    <property type="component" value="Unassembled WGS sequence"/>
</dbReference>
<name>A0AA97NNV3_PYRO3</name>
<sequence length="170" mass="18746">MYIWFGRVELEKATRSRKSSTLAPRVTRVPAHNPSKLCRVSAPVRPSTRATCTLWQFATVASQPRPLSRLWSSLQRLVVLANPGSWRPRCFDVGADCAQFVRGQRVAGWLRERLFGAMVGRGLGCTFAAVAYMGQSSSSLAVLVAAQSVPGYMFEVLKCRQNKLKLSKAG</sequence>
<proteinExistence type="predicted"/>
<evidence type="ECO:0000313" key="1">
    <source>
        <dbReference type="EMBL" id="ELQ33550.1"/>
    </source>
</evidence>
<protein>
    <submittedName>
        <fullName evidence="1">Uncharacterized protein</fullName>
    </submittedName>
</protein>
<dbReference type="AlphaFoldDB" id="A0AA97NNV3"/>
<organism evidence="1">
    <name type="scientific">Pyricularia oryzae (strain Y34)</name>
    <name type="common">Rice blast fungus</name>
    <name type="synonym">Magnaporthe oryzae</name>
    <dbReference type="NCBI Taxonomy" id="1143189"/>
    <lineage>
        <taxon>Eukaryota</taxon>
        <taxon>Fungi</taxon>
        <taxon>Dikarya</taxon>
        <taxon>Ascomycota</taxon>
        <taxon>Pezizomycotina</taxon>
        <taxon>Sordariomycetes</taxon>
        <taxon>Sordariomycetidae</taxon>
        <taxon>Magnaporthales</taxon>
        <taxon>Pyriculariaceae</taxon>
        <taxon>Pyricularia</taxon>
    </lineage>
</organism>